<feature type="transmembrane region" description="Helical" evidence="1">
    <location>
        <begin position="52"/>
        <end position="79"/>
    </location>
</feature>
<evidence type="ECO:0000256" key="1">
    <source>
        <dbReference type="SAM" id="Phobius"/>
    </source>
</evidence>
<accession>A0A8J3Q9H4</accession>
<dbReference type="Proteomes" id="UP000612899">
    <property type="component" value="Unassembled WGS sequence"/>
</dbReference>
<dbReference type="AlphaFoldDB" id="A0A8J3Q9H4"/>
<protein>
    <submittedName>
        <fullName evidence="2">Uncharacterized protein</fullName>
    </submittedName>
</protein>
<reference evidence="2" key="1">
    <citation type="submission" date="2021-01" db="EMBL/GenBank/DDBJ databases">
        <title>Whole genome shotgun sequence of Rhizocola hellebori NBRC 109834.</title>
        <authorList>
            <person name="Komaki H."/>
            <person name="Tamura T."/>
        </authorList>
    </citation>
    <scope>NUCLEOTIDE SEQUENCE</scope>
    <source>
        <strain evidence="2">NBRC 109834</strain>
    </source>
</reference>
<keyword evidence="3" id="KW-1185">Reference proteome</keyword>
<dbReference type="EMBL" id="BONY01000027">
    <property type="protein sequence ID" value="GIH06405.1"/>
    <property type="molecule type" value="Genomic_DNA"/>
</dbReference>
<dbReference type="RefSeq" id="WP_203910224.1">
    <property type="nucleotide sequence ID" value="NZ_BONY01000027.1"/>
</dbReference>
<gene>
    <name evidence="2" type="ORF">Rhe02_44720</name>
</gene>
<name>A0A8J3Q9H4_9ACTN</name>
<comment type="caution">
    <text evidence="2">The sequence shown here is derived from an EMBL/GenBank/DDBJ whole genome shotgun (WGS) entry which is preliminary data.</text>
</comment>
<keyword evidence="1" id="KW-1133">Transmembrane helix</keyword>
<evidence type="ECO:0000313" key="3">
    <source>
        <dbReference type="Proteomes" id="UP000612899"/>
    </source>
</evidence>
<evidence type="ECO:0000313" key="2">
    <source>
        <dbReference type="EMBL" id="GIH06405.1"/>
    </source>
</evidence>
<feature type="transmembrane region" description="Helical" evidence="1">
    <location>
        <begin position="91"/>
        <end position="110"/>
    </location>
</feature>
<keyword evidence="1" id="KW-0812">Transmembrane</keyword>
<feature type="transmembrane region" description="Helical" evidence="1">
    <location>
        <begin position="130"/>
        <end position="155"/>
    </location>
</feature>
<keyword evidence="1" id="KW-0472">Membrane</keyword>
<organism evidence="2 3">
    <name type="scientific">Rhizocola hellebori</name>
    <dbReference type="NCBI Taxonomy" id="1392758"/>
    <lineage>
        <taxon>Bacteria</taxon>
        <taxon>Bacillati</taxon>
        <taxon>Actinomycetota</taxon>
        <taxon>Actinomycetes</taxon>
        <taxon>Micromonosporales</taxon>
        <taxon>Micromonosporaceae</taxon>
        <taxon>Rhizocola</taxon>
    </lineage>
</organism>
<proteinExistence type="predicted"/>
<sequence length="189" mass="19910">MDQQAVGTLAQVFVGLLIALAIEFKTFGAKSLQEFDQVDVRTVQGFLSRRTLILAFNMTAATFAFLGVASSSLGLLVCVTSSFVVAPVDNLIFATVISLFVAVSVVGASAPPLARLVVVAVQSPTAFVGIFMLAGALVGFVMAVVMVMAVGTWLLPLTTQKAPVGRNHPHAMQDQSIMIEPTRDIPGMI</sequence>